<dbReference type="STRING" id="443156.SAMN04489867_2555"/>
<name>A0A1H0SY05_9MICO</name>
<keyword evidence="2" id="KW-1185">Reference proteome</keyword>
<protein>
    <submittedName>
        <fullName evidence="1">Uncharacterized protein</fullName>
    </submittedName>
</protein>
<dbReference type="AlphaFoldDB" id="A0A1H0SY05"/>
<dbReference type="EMBL" id="LT629711">
    <property type="protein sequence ID" value="SDP46683.1"/>
    <property type="molecule type" value="Genomic_DNA"/>
</dbReference>
<evidence type="ECO:0000313" key="1">
    <source>
        <dbReference type="EMBL" id="SDP46683.1"/>
    </source>
</evidence>
<reference evidence="2" key="1">
    <citation type="submission" date="2016-10" db="EMBL/GenBank/DDBJ databases">
        <authorList>
            <person name="Varghese N."/>
            <person name="Submissions S."/>
        </authorList>
    </citation>
    <scope>NUCLEOTIDE SEQUENCE [LARGE SCALE GENOMIC DNA]</scope>
    <source>
        <strain evidence="2">DSM 22329</strain>
    </source>
</reference>
<evidence type="ECO:0000313" key="2">
    <source>
        <dbReference type="Proteomes" id="UP000199077"/>
    </source>
</evidence>
<organism evidence="1 2">
    <name type="scientific">Pedococcus dokdonensis</name>
    <dbReference type="NCBI Taxonomy" id="443156"/>
    <lineage>
        <taxon>Bacteria</taxon>
        <taxon>Bacillati</taxon>
        <taxon>Actinomycetota</taxon>
        <taxon>Actinomycetes</taxon>
        <taxon>Micrococcales</taxon>
        <taxon>Intrasporangiaceae</taxon>
        <taxon>Pedococcus</taxon>
    </lineage>
</organism>
<proteinExistence type="predicted"/>
<accession>A0A1H0SY05</accession>
<dbReference type="Proteomes" id="UP000199077">
    <property type="component" value="Chromosome I"/>
</dbReference>
<gene>
    <name evidence="1" type="ORF">SAMN04489867_2555</name>
</gene>
<sequence length="149" mass="16978">MVLPLTKRGKWAQKIDYSEAEQMLRAGATQQKVADKFGVSQAAVSNAIRRGVIKIDTNRADARAIPWSPIQAEHRDQYLVRMLRAAHRRQNLQPNAPVMEAQLDKFLEAVHRDGFVIDYRPDLDPERGFVRVPRREGIDEGLVRQPDAP</sequence>